<dbReference type="AlphaFoldDB" id="A4GHV5"/>
<keyword evidence="4 7" id="KW-0479">Metal-binding</keyword>
<comment type="catalytic activity">
    <reaction evidence="1 8">
        <text>a myo-inositol phosphate + H2O = myo-inositol + phosphate</text>
        <dbReference type="Rhea" id="RHEA:24056"/>
        <dbReference type="ChEBI" id="CHEBI:15377"/>
        <dbReference type="ChEBI" id="CHEBI:17268"/>
        <dbReference type="ChEBI" id="CHEBI:43474"/>
        <dbReference type="ChEBI" id="CHEBI:84139"/>
        <dbReference type="EC" id="3.1.3.25"/>
    </reaction>
</comment>
<name>A4GHV5_9BACT</name>
<evidence type="ECO:0000256" key="3">
    <source>
        <dbReference type="ARBA" id="ARBA00009759"/>
    </source>
</evidence>
<keyword evidence="5 8" id="KW-0378">Hydrolase</keyword>
<dbReference type="InterPro" id="IPR000760">
    <property type="entry name" value="Inositol_monophosphatase-like"/>
</dbReference>
<dbReference type="PROSITE" id="PS00629">
    <property type="entry name" value="IMP_1"/>
    <property type="match status" value="1"/>
</dbReference>
<dbReference type="SUPFAM" id="SSF56655">
    <property type="entry name" value="Carbohydrate phosphatase"/>
    <property type="match status" value="1"/>
</dbReference>
<dbReference type="InterPro" id="IPR033942">
    <property type="entry name" value="IMPase"/>
</dbReference>
<evidence type="ECO:0000313" key="9">
    <source>
        <dbReference type="EMBL" id="ABL97666.1"/>
    </source>
</evidence>
<dbReference type="GO" id="GO:0046854">
    <property type="term" value="P:phosphatidylinositol phosphate biosynthetic process"/>
    <property type="evidence" value="ECO:0007669"/>
    <property type="project" value="InterPro"/>
</dbReference>
<evidence type="ECO:0000256" key="5">
    <source>
        <dbReference type="ARBA" id="ARBA00022801"/>
    </source>
</evidence>
<reference evidence="9" key="1">
    <citation type="journal article" date="2007" name="Environ. Microbiol.">
        <title>Proteorhodopsin photosystem gene clusters exhibit co-evolutionary trends and shared ancestry among diverse marine microbial phyla.</title>
        <authorList>
            <person name="McCarren J."/>
            <person name="Delong E.F."/>
        </authorList>
    </citation>
    <scope>NUCLEOTIDE SEQUENCE</scope>
</reference>
<dbReference type="EC" id="3.1.3.25" evidence="8"/>
<evidence type="ECO:0000256" key="7">
    <source>
        <dbReference type="PIRSR" id="PIRSR600760-2"/>
    </source>
</evidence>
<dbReference type="PANTHER" id="PTHR20854:SF4">
    <property type="entry name" value="INOSITOL-1-MONOPHOSPHATASE-RELATED"/>
    <property type="match status" value="1"/>
</dbReference>
<dbReference type="FunFam" id="3.30.540.10:FF:000003">
    <property type="entry name" value="Inositol-1-monophosphatase"/>
    <property type="match status" value="1"/>
</dbReference>
<dbReference type="Gene3D" id="3.40.190.80">
    <property type="match status" value="1"/>
</dbReference>
<dbReference type="CDD" id="cd01639">
    <property type="entry name" value="IMPase"/>
    <property type="match status" value="1"/>
</dbReference>
<evidence type="ECO:0000256" key="6">
    <source>
        <dbReference type="ARBA" id="ARBA00022842"/>
    </source>
</evidence>
<dbReference type="Pfam" id="PF00459">
    <property type="entry name" value="Inositol_P"/>
    <property type="match status" value="1"/>
</dbReference>
<dbReference type="PRINTS" id="PR00377">
    <property type="entry name" value="IMPHPHTASES"/>
</dbReference>
<dbReference type="GO" id="GO:0006020">
    <property type="term" value="P:inositol metabolic process"/>
    <property type="evidence" value="ECO:0007669"/>
    <property type="project" value="TreeGrafter"/>
</dbReference>
<feature type="binding site" evidence="7">
    <location>
        <position position="88"/>
    </location>
    <ligand>
        <name>Mg(2+)</name>
        <dbReference type="ChEBI" id="CHEBI:18420"/>
        <label>1</label>
        <note>catalytic</note>
    </ligand>
</feature>
<feature type="binding site" evidence="7">
    <location>
        <position position="215"/>
    </location>
    <ligand>
        <name>Mg(2+)</name>
        <dbReference type="ChEBI" id="CHEBI:18420"/>
        <label>1</label>
        <note>catalytic</note>
    </ligand>
</feature>
<dbReference type="GO" id="GO:0007165">
    <property type="term" value="P:signal transduction"/>
    <property type="evidence" value="ECO:0007669"/>
    <property type="project" value="TreeGrafter"/>
</dbReference>
<evidence type="ECO:0000256" key="4">
    <source>
        <dbReference type="ARBA" id="ARBA00022723"/>
    </source>
</evidence>
<dbReference type="InterPro" id="IPR020583">
    <property type="entry name" value="Inositol_monoP_metal-BS"/>
</dbReference>
<organism evidence="9">
    <name type="scientific">uncultured marine bacterium EB0_39H12</name>
    <dbReference type="NCBI Taxonomy" id="415437"/>
    <lineage>
        <taxon>Bacteria</taxon>
        <taxon>environmental samples</taxon>
    </lineage>
</organism>
<feature type="binding site" evidence="7">
    <location>
        <position position="86"/>
    </location>
    <ligand>
        <name>Mg(2+)</name>
        <dbReference type="ChEBI" id="CHEBI:18420"/>
        <label>1</label>
        <note>catalytic</note>
    </ligand>
</feature>
<keyword evidence="6 7" id="KW-0460">Magnesium</keyword>
<dbReference type="Gene3D" id="3.30.540.10">
    <property type="entry name" value="Fructose-1,6-Bisphosphatase, subunit A, domain 1"/>
    <property type="match status" value="1"/>
</dbReference>
<feature type="binding site" evidence="7">
    <location>
        <position position="67"/>
    </location>
    <ligand>
        <name>Mg(2+)</name>
        <dbReference type="ChEBI" id="CHEBI:18420"/>
        <label>1</label>
        <note>catalytic</note>
    </ligand>
</feature>
<dbReference type="GO" id="GO:0046872">
    <property type="term" value="F:metal ion binding"/>
    <property type="evidence" value="ECO:0007669"/>
    <property type="project" value="UniProtKB-KW"/>
</dbReference>
<evidence type="ECO:0000256" key="1">
    <source>
        <dbReference type="ARBA" id="ARBA00001033"/>
    </source>
</evidence>
<dbReference type="GO" id="GO:0008934">
    <property type="term" value="F:inositol monophosphate 1-phosphatase activity"/>
    <property type="evidence" value="ECO:0007669"/>
    <property type="project" value="InterPro"/>
</dbReference>
<protein>
    <recommendedName>
        <fullName evidence="8">Inositol-1-monophosphatase</fullName>
        <ecNumber evidence="8">3.1.3.25</ecNumber>
    </recommendedName>
</protein>
<dbReference type="PANTHER" id="PTHR20854">
    <property type="entry name" value="INOSITOL MONOPHOSPHATASE"/>
    <property type="match status" value="1"/>
</dbReference>
<gene>
    <name evidence="9" type="ORF">MBMO_EB0-39H12.0042</name>
</gene>
<comment type="similarity">
    <text evidence="3 8">Belongs to the inositol monophosphatase superfamily.</text>
</comment>
<dbReference type="InterPro" id="IPR020550">
    <property type="entry name" value="Inositol_monophosphatase_CS"/>
</dbReference>
<evidence type="ECO:0000256" key="8">
    <source>
        <dbReference type="RuleBase" id="RU364068"/>
    </source>
</evidence>
<evidence type="ECO:0000256" key="2">
    <source>
        <dbReference type="ARBA" id="ARBA00001946"/>
    </source>
</evidence>
<sequence length="270" mass="29698">MEPKVNIALEAARAGCKELLSFAYRLDQLEIKEKGPSNFVTQLDRKVESIIIDSLKSIYPRHTYISEEVGRIEGSGKDIESMWVIDPLDGTTNYIHGFPYYAISIAYVEKGKTLHALIIDVARQDEFTASFGRGAYLNNRRIRTSKAVGLSGTLLSNSSHDTDKGRVRHDNMSTFRSLYSNGLTIRRTGSAALDMANVAAGRLDGFWGSGLGMWDIAAGGLLVREAGGLVSDYLGNPDYLAGDNIICSTNKCFKPMLQSIKPFTTIVEED</sequence>
<proteinExistence type="inferred from homology"/>
<feature type="binding site" evidence="7">
    <location>
        <position position="89"/>
    </location>
    <ligand>
        <name>Mg(2+)</name>
        <dbReference type="ChEBI" id="CHEBI:18420"/>
        <label>1</label>
        <note>catalytic</note>
    </ligand>
</feature>
<dbReference type="EMBL" id="EF089399">
    <property type="protein sequence ID" value="ABL97666.1"/>
    <property type="molecule type" value="Genomic_DNA"/>
</dbReference>
<accession>A4GHV5</accession>
<comment type="cofactor">
    <cofactor evidence="2 7 8">
        <name>Mg(2+)</name>
        <dbReference type="ChEBI" id="CHEBI:18420"/>
    </cofactor>
</comment>
<dbReference type="PROSITE" id="PS00630">
    <property type="entry name" value="IMP_2"/>
    <property type="match status" value="1"/>
</dbReference>